<dbReference type="InterPro" id="IPR010981">
    <property type="entry name" value="SinR/SinI_dimer_dom"/>
</dbReference>
<dbReference type="SUPFAM" id="SSF47406">
    <property type="entry name" value="SinR repressor dimerisation domain-like"/>
    <property type="match status" value="1"/>
</dbReference>
<gene>
    <name evidence="2" type="ORF">KR50_23270</name>
</gene>
<evidence type="ECO:0000259" key="1">
    <source>
        <dbReference type="PROSITE" id="PS51500"/>
    </source>
</evidence>
<evidence type="ECO:0000313" key="2">
    <source>
        <dbReference type="EMBL" id="KIL47005.1"/>
    </source>
</evidence>
<dbReference type="GO" id="GO:0046983">
    <property type="term" value="F:protein dimerization activity"/>
    <property type="evidence" value="ECO:0007669"/>
    <property type="project" value="InterPro"/>
</dbReference>
<name>A0A0C2R9N5_9BACL</name>
<organism evidence="2 3">
    <name type="scientific">Jeotgalibacillus campisalis</name>
    <dbReference type="NCBI Taxonomy" id="220754"/>
    <lineage>
        <taxon>Bacteria</taxon>
        <taxon>Bacillati</taxon>
        <taxon>Bacillota</taxon>
        <taxon>Bacilli</taxon>
        <taxon>Bacillales</taxon>
        <taxon>Caryophanaceae</taxon>
        <taxon>Jeotgalibacillus</taxon>
    </lineage>
</organism>
<dbReference type="GO" id="GO:0006355">
    <property type="term" value="P:regulation of DNA-templated transcription"/>
    <property type="evidence" value="ECO:0007669"/>
    <property type="project" value="InterPro"/>
</dbReference>
<dbReference type="PATRIC" id="fig|220754.4.peg.2342"/>
<keyword evidence="3" id="KW-1185">Reference proteome</keyword>
<accession>A0A0C2R9N5</accession>
<protein>
    <recommendedName>
        <fullName evidence="1">Sin domain-containing protein</fullName>
    </recommendedName>
</protein>
<evidence type="ECO:0000313" key="3">
    <source>
        <dbReference type="Proteomes" id="UP000031972"/>
    </source>
</evidence>
<sequence>MTAEPPEVLQIVFWEGNKMGRAAEVDLEWVALINEALMAGISECEIEDFLKGKNLHRERERRSVAVG</sequence>
<feature type="domain" description="Sin" evidence="1">
    <location>
        <begin position="16"/>
        <end position="54"/>
    </location>
</feature>
<reference evidence="2 3" key="1">
    <citation type="submission" date="2015-01" db="EMBL/GenBank/DDBJ databases">
        <title>Jeotgalibacillus campisalis genome sequencing.</title>
        <authorList>
            <person name="Goh K.M."/>
            <person name="Chan K.-G."/>
            <person name="Yaakop A.S."/>
            <person name="Ee R."/>
            <person name="Gan H.M."/>
            <person name="Chan C.S."/>
        </authorList>
    </citation>
    <scope>NUCLEOTIDE SEQUENCE [LARGE SCALE GENOMIC DNA]</scope>
    <source>
        <strain evidence="2 3">SF-57</strain>
    </source>
</reference>
<proteinExistence type="predicted"/>
<dbReference type="PROSITE" id="PS51500">
    <property type="entry name" value="SIN"/>
    <property type="match status" value="1"/>
</dbReference>
<dbReference type="Proteomes" id="UP000031972">
    <property type="component" value="Unassembled WGS sequence"/>
</dbReference>
<comment type="caution">
    <text evidence="2">The sequence shown here is derived from an EMBL/GenBank/DDBJ whole genome shotgun (WGS) entry which is preliminary data.</text>
</comment>
<dbReference type="InterPro" id="IPR036281">
    <property type="entry name" value="SinR/SinI_dimer_dom_sf"/>
</dbReference>
<dbReference type="OrthoDB" id="2942618at2"/>
<dbReference type="EMBL" id="JXRR01000015">
    <property type="protein sequence ID" value="KIL47005.1"/>
    <property type="molecule type" value="Genomic_DNA"/>
</dbReference>
<dbReference type="AlphaFoldDB" id="A0A0C2R9N5"/>